<proteinExistence type="predicted"/>
<evidence type="ECO:0008006" key="3">
    <source>
        <dbReference type="Google" id="ProtNLM"/>
    </source>
</evidence>
<gene>
    <name evidence="1" type="ORF">CEXT_449301</name>
</gene>
<sequence>MKRILLMPSTIFWSSQSFTALRRENHLRTASPPIKTDVPPELVIEWQDRNSLCNVLNKTVFLSVSIGATYHQCINRHFTNFMPASINADPI</sequence>
<comment type="caution">
    <text evidence="1">The sequence shown here is derived from an EMBL/GenBank/DDBJ whole genome shotgun (WGS) entry which is preliminary data.</text>
</comment>
<evidence type="ECO:0000313" key="2">
    <source>
        <dbReference type="Proteomes" id="UP001054945"/>
    </source>
</evidence>
<dbReference type="Proteomes" id="UP001054945">
    <property type="component" value="Unassembled WGS sequence"/>
</dbReference>
<name>A0AAV4UWP3_CAEEX</name>
<accession>A0AAV4UWP3</accession>
<evidence type="ECO:0000313" key="1">
    <source>
        <dbReference type="EMBL" id="GIY62497.1"/>
    </source>
</evidence>
<protein>
    <recommendedName>
        <fullName evidence="3">Secreted protein</fullName>
    </recommendedName>
</protein>
<reference evidence="1 2" key="1">
    <citation type="submission" date="2021-06" db="EMBL/GenBank/DDBJ databases">
        <title>Caerostris extrusa draft genome.</title>
        <authorList>
            <person name="Kono N."/>
            <person name="Arakawa K."/>
        </authorList>
    </citation>
    <scope>NUCLEOTIDE SEQUENCE [LARGE SCALE GENOMIC DNA]</scope>
</reference>
<dbReference type="EMBL" id="BPLR01013625">
    <property type="protein sequence ID" value="GIY62497.1"/>
    <property type="molecule type" value="Genomic_DNA"/>
</dbReference>
<dbReference type="AlphaFoldDB" id="A0AAV4UWP3"/>
<organism evidence="1 2">
    <name type="scientific">Caerostris extrusa</name>
    <name type="common">Bark spider</name>
    <name type="synonym">Caerostris bankana</name>
    <dbReference type="NCBI Taxonomy" id="172846"/>
    <lineage>
        <taxon>Eukaryota</taxon>
        <taxon>Metazoa</taxon>
        <taxon>Ecdysozoa</taxon>
        <taxon>Arthropoda</taxon>
        <taxon>Chelicerata</taxon>
        <taxon>Arachnida</taxon>
        <taxon>Araneae</taxon>
        <taxon>Araneomorphae</taxon>
        <taxon>Entelegynae</taxon>
        <taxon>Araneoidea</taxon>
        <taxon>Araneidae</taxon>
        <taxon>Caerostris</taxon>
    </lineage>
</organism>
<keyword evidence="2" id="KW-1185">Reference proteome</keyword>